<evidence type="ECO:0000259" key="2">
    <source>
        <dbReference type="Pfam" id="PF09747"/>
    </source>
</evidence>
<feature type="region of interest" description="Disordered" evidence="1">
    <location>
        <begin position="21"/>
        <end position="167"/>
    </location>
</feature>
<feature type="compositionally biased region" description="Low complexity" evidence="1">
    <location>
        <begin position="69"/>
        <end position="86"/>
    </location>
</feature>
<feature type="region of interest" description="Disordered" evidence="1">
    <location>
        <begin position="817"/>
        <end position="839"/>
    </location>
</feature>
<gene>
    <name evidence="3" type="ORF">B0A52_05061</name>
</gene>
<dbReference type="VEuPathDB" id="FungiDB:PV10_05917"/>
<dbReference type="PANTHER" id="PTHR31840">
    <property type="entry name" value="COILED-COIL DOMAIN-CONTAINING PROTEIN 97"/>
    <property type="match status" value="1"/>
</dbReference>
<dbReference type="InterPro" id="IPR018613">
    <property type="entry name" value="Ccdc97-like"/>
</dbReference>
<reference evidence="3 4" key="1">
    <citation type="submission" date="2017-03" db="EMBL/GenBank/DDBJ databases">
        <title>Genomes of endolithic fungi from Antarctica.</title>
        <authorList>
            <person name="Coleine C."/>
            <person name="Masonjones S."/>
            <person name="Stajich J.E."/>
        </authorList>
    </citation>
    <scope>NUCLEOTIDE SEQUENCE [LARGE SCALE GENOMIC DNA]</scope>
    <source>
        <strain evidence="3 4">CCFEE 6314</strain>
    </source>
</reference>
<organism evidence="3 4">
    <name type="scientific">Exophiala mesophila</name>
    <name type="common">Black yeast-like fungus</name>
    <dbReference type="NCBI Taxonomy" id="212818"/>
    <lineage>
        <taxon>Eukaryota</taxon>
        <taxon>Fungi</taxon>
        <taxon>Dikarya</taxon>
        <taxon>Ascomycota</taxon>
        <taxon>Pezizomycotina</taxon>
        <taxon>Eurotiomycetes</taxon>
        <taxon>Chaetothyriomycetidae</taxon>
        <taxon>Chaetothyriales</taxon>
        <taxon>Herpotrichiellaceae</taxon>
        <taxon>Exophiala</taxon>
    </lineage>
</organism>
<proteinExistence type="predicted"/>
<feature type="compositionally biased region" description="Basic and acidic residues" evidence="1">
    <location>
        <begin position="505"/>
        <end position="522"/>
    </location>
</feature>
<dbReference type="Proteomes" id="UP000288859">
    <property type="component" value="Unassembled WGS sequence"/>
</dbReference>
<feature type="compositionally biased region" description="Basic and acidic residues" evidence="1">
    <location>
        <begin position="144"/>
        <end position="166"/>
    </location>
</feature>
<protein>
    <recommendedName>
        <fullName evidence="2">CCD97-like C-terminal domain-containing protein</fullName>
    </recommendedName>
</protein>
<feature type="compositionally biased region" description="Basic and acidic residues" evidence="1">
    <location>
        <begin position="50"/>
        <end position="61"/>
    </location>
</feature>
<feature type="region of interest" description="Disordered" evidence="1">
    <location>
        <begin position="493"/>
        <end position="522"/>
    </location>
</feature>
<dbReference type="VEuPathDB" id="FungiDB:PV10_05919"/>
<feature type="domain" description="CCD97-like C-terminal" evidence="2">
    <location>
        <begin position="748"/>
        <end position="805"/>
    </location>
</feature>
<feature type="compositionally biased region" description="Pro residues" evidence="1">
    <location>
        <begin position="127"/>
        <end position="140"/>
    </location>
</feature>
<feature type="compositionally biased region" description="Basic and acidic residues" evidence="1">
    <location>
        <begin position="102"/>
        <end position="116"/>
    </location>
</feature>
<dbReference type="EMBL" id="NAJM01000017">
    <property type="protein sequence ID" value="RVX71489.1"/>
    <property type="molecule type" value="Genomic_DNA"/>
</dbReference>
<feature type="region of interest" description="Disordered" evidence="1">
    <location>
        <begin position="613"/>
        <end position="647"/>
    </location>
</feature>
<feature type="region of interest" description="Disordered" evidence="1">
    <location>
        <begin position="378"/>
        <end position="397"/>
    </location>
</feature>
<feature type="region of interest" description="Disordered" evidence="1">
    <location>
        <begin position="272"/>
        <end position="299"/>
    </location>
</feature>
<dbReference type="Pfam" id="PF09747">
    <property type="entry name" value="CCD97-like_C"/>
    <property type="match status" value="1"/>
</dbReference>
<comment type="caution">
    <text evidence="3">The sequence shown here is derived from an EMBL/GenBank/DDBJ whole genome shotgun (WGS) entry which is preliminary data.</text>
</comment>
<feature type="compositionally biased region" description="Basic and acidic residues" evidence="1">
    <location>
        <begin position="820"/>
        <end position="831"/>
    </location>
</feature>
<dbReference type="OrthoDB" id="2351940at2759"/>
<sequence length="839" mass="95980">MADDDRPLRSETSLRLHHLRSLLNSERHNPEQHRAIEALDREMDQMSADRAARDGRRREYEALDQGQDSPTGSATAPQTSSPSTLSREVLQQAARRRARAFRPSERFRRYAGDRLGHPTRTLVSEAPMPPSRNSPSPPIPTSNERSERLRSKRRKLDDGSYEEEPRTFSYGFNGQVVPGPLRMDIVSCDGGEYPNPHTPINNYPENVLTDDATVYCTESNTCNMLLKHVGGMPFTLTKIVVKAPKAGFDAPLQNGMVFIAMEDDHLLERASRHDVPWSPSPRRTRYSSRPSHDYMHSARSPLRSIDRSRYLNDPTSDWDDTALEERLVPGFRVSVGDPSDEEESPDGTVSPRPWPEDDYSLRAYVDRYRPVYRDTRRNDNISATSSDSEGEAESSNEEFIAQARARILRNDVFFSDARERLEQRQMEFERLRAQQIREGDDFFGRAGRQENPEDEEAHTNTHRLNTPRPDGLMLLGANGELLDPSIPPDHPSVRYHGNFDSIGHNNKEGRNETRGSSSRDSEALAPHARFFINWSKSSTSIKFDPPVSGRYILVKLWAHRPSTNIDIQAIVPHGYGGPRFFPCIDFLYGQFVNGLTSQDFEIINPCHTDMPRFTPTTELSMQSHDNDQNPSSAQDPTMSTTIPTLQPDVPDRIRVKNRRKRYLDTHPEYFGPQLELADPLLYDRLIRRFQSAEEREAEGRKKGYSGVLEADLYRSEAKLDALRHPDATSLFAYKRGPSGEILAEEKDEVPKDKEEGLSRWRWEMERRFVMGLDDDFEYSGVDNNPDFDDRLVEEREAEERWFDQESPSFVDNELAESDVASDHQHATRKLEGQTGVQDF</sequence>
<dbReference type="InterPro" id="IPR040233">
    <property type="entry name" value="CCD97-like_C"/>
</dbReference>
<feature type="compositionally biased region" description="Polar residues" evidence="1">
    <location>
        <begin position="614"/>
        <end position="644"/>
    </location>
</feature>
<dbReference type="PANTHER" id="PTHR31840:SF1">
    <property type="entry name" value="COILED-COIL DOMAIN-CONTAINING PROTEIN 97"/>
    <property type="match status" value="1"/>
</dbReference>
<accession>A0A438N6V8</accession>
<evidence type="ECO:0000256" key="1">
    <source>
        <dbReference type="SAM" id="MobiDB-lite"/>
    </source>
</evidence>
<feature type="compositionally biased region" description="Basic and acidic residues" evidence="1">
    <location>
        <begin position="25"/>
        <end position="44"/>
    </location>
</feature>
<name>A0A438N6V8_EXOME</name>
<evidence type="ECO:0000313" key="3">
    <source>
        <dbReference type="EMBL" id="RVX71489.1"/>
    </source>
</evidence>
<feature type="region of interest" description="Disordered" evidence="1">
    <location>
        <begin position="330"/>
        <end position="356"/>
    </location>
</feature>
<dbReference type="AlphaFoldDB" id="A0A438N6V8"/>
<feature type="region of interest" description="Disordered" evidence="1">
    <location>
        <begin position="444"/>
        <end position="469"/>
    </location>
</feature>
<evidence type="ECO:0000313" key="4">
    <source>
        <dbReference type="Proteomes" id="UP000288859"/>
    </source>
</evidence>